<gene>
    <name evidence="1" type="ORF">UFOPK2310_01458</name>
    <name evidence="2" type="ORF">UFOPK4092_01286</name>
</gene>
<evidence type="ECO:0000313" key="2">
    <source>
        <dbReference type="EMBL" id="CAB5026889.1"/>
    </source>
</evidence>
<organism evidence="1">
    <name type="scientific">freshwater metagenome</name>
    <dbReference type="NCBI Taxonomy" id="449393"/>
    <lineage>
        <taxon>unclassified sequences</taxon>
        <taxon>metagenomes</taxon>
        <taxon>ecological metagenomes</taxon>
    </lineage>
</organism>
<protein>
    <submittedName>
        <fullName evidence="1">Unannotated protein</fullName>
    </submittedName>
</protein>
<reference evidence="1" key="1">
    <citation type="submission" date="2020-05" db="EMBL/GenBank/DDBJ databases">
        <authorList>
            <person name="Chiriac C."/>
            <person name="Salcher M."/>
            <person name="Ghai R."/>
            <person name="Kavagutti S V."/>
        </authorList>
    </citation>
    <scope>NUCLEOTIDE SEQUENCE</scope>
</reference>
<dbReference type="AlphaFoldDB" id="A0A6J6NEV7"/>
<dbReference type="EMBL" id="CAEZWW010000224">
    <property type="protein sequence ID" value="CAB4684799.1"/>
    <property type="molecule type" value="Genomic_DNA"/>
</dbReference>
<accession>A0A6J6NEV7</accession>
<proteinExistence type="predicted"/>
<sequence>MAWSWQYLTAEGVVVAELPDTSMATEFPSQSDAETWIGQVWQTLLDAGIEQVLLLEEDRIVYGPMGLRPE</sequence>
<name>A0A6J6NEV7_9ZZZZ</name>
<dbReference type="EMBL" id="CAFBPJ010000173">
    <property type="protein sequence ID" value="CAB5026889.1"/>
    <property type="molecule type" value="Genomic_DNA"/>
</dbReference>
<evidence type="ECO:0000313" key="1">
    <source>
        <dbReference type="EMBL" id="CAB4684799.1"/>
    </source>
</evidence>